<dbReference type="InterPro" id="IPR019734">
    <property type="entry name" value="TPR_rpt"/>
</dbReference>
<protein>
    <submittedName>
        <fullName evidence="2">Tetratricopeptide repeat protein</fullName>
    </submittedName>
</protein>
<accession>A0ABV7FQA0</accession>
<dbReference type="Gene3D" id="1.25.40.10">
    <property type="entry name" value="Tetratricopeptide repeat domain"/>
    <property type="match status" value="1"/>
</dbReference>
<evidence type="ECO:0000256" key="1">
    <source>
        <dbReference type="SAM" id="MobiDB-lite"/>
    </source>
</evidence>
<evidence type="ECO:0000313" key="2">
    <source>
        <dbReference type="EMBL" id="MFC3121524.1"/>
    </source>
</evidence>
<dbReference type="Pfam" id="PF14559">
    <property type="entry name" value="TPR_19"/>
    <property type="match status" value="1"/>
</dbReference>
<feature type="compositionally biased region" description="Basic and acidic residues" evidence="1">
    <location>
        <begin position="177"/>
        <end position="186"/>
    </location>
</feature>
<comment type="caution">
    <text evidence="2">The sequence shown here is derived from an EMBL/GenBank/DDBJ whole genome shotgun (WGS) entry which is preliminary data.</text>
</comment>
<feature type="compositionally biased region" description="Polar residues" evidence="1">
    <location>
        <begin position="165"/>
        <end position="176"/>
    </location>
</feature>
<organism evidence="2 3">
    <name type="scientific">Agaribacter flavus</name>
    <dbReference type="NCBI Taxonomy" id="1902781"/>
    <lineage>
        <taxon>Bacteria</taxon>
        <taxon>Pseudomonadati</taxon>
        <taxon>Pseudomonadota</taxon>
        <taxon>Gammaproteobacteria</taxon>
        <taxon>Alteromonadales</taxon>
        <taxon>Alteromonadaceae</taxon>
        <taxon>Agaribacter</taxon>
    </lineage>
</organism>
<feature type="region of interest" description="Disordered" evidence="1">
    <location>
        <begin position="156"/>
        <end position="186"/>
    </location>
</feature>
<keyword evidence="3" id="KW-1185">Reference proteome</keyword>
<dbReference type="EMBL" id="JBHRSW010000014">
    <property type="protein sequence ID" value="MFC3121524.1"/>
    <property type="molecule type" value="Genomic_DNA"/>
</dbReference>
<dbReference type="Proteomes" id="UP001595478">
    <property type="component" value="Unassembled WGS sequence"/>
</dbReference>
<dbReference type="SUPFAM" id="SSF48452">
    <property type="entry name" value="TPR-like"/>
    <property type="match status" value="1"/>
</dbReference>
<dbReference type="SMART" id="SM00028">
    <property type="entry name" value="TPR"/>
    <property type="match status" value="3"/>
</dbReference>
<sequence length="198" mass="22410">MQEQEYIAKISALMTDGQLSDAQELISKAISIFPQNGFICFLKAAIHAQNQQFEQAKITYAQSLELAPDLHIARFQLGLLQATLEDYDNAINVLHPLLQIQHEYLPLFANALISVFQGNNTNAMISIEEGLKRNNDNPNLNKDMRDMLNRIKASENIEAKDERNSANLGNEQTSLSEKTEPNMEQDISHLLDIYDVKH</sequence>
<proteinExistence type="predicted"/>
<dbReference type="InterPro" id="IPR011990">
    <property type="entry name" value="TPR-like_helical_dom_sf"/>
</dbReference>
<gene>
    <name evidence="2" type="ORF">ACFOHL_07810</name>
</gene>
<dbReference type="RefSeq" id="WP_376919663.1">
    <property type="nucleotide sequence ID" value="NZ_JBHRSW010000014.1"/>
</dbReference>
<reference evidence="3" key="1">
    <citation type="journal article" date="2019" name="Int. J. Syst. Evol. Microbiol.">
        <title>The Global Catalogue of Microorganisms (GCM) 10K type strain sequencing project: providing services to taxonomists for standard genome sequencing and annotation.</title>
        <authorList>
            <consortium name="The Broad Institute Genomics Platform"/>
            <consortium name="The Broad Institute Genome Sequencing Center for Infectious Disease"/>
            <person name="Wu L."/>
            <person name="Ma J."/>
        </authorList>
    </citation>
    <scope>NUCLEOTIDE SEQUENCE [LARGE SCALE GENOMIC DNA]</scope>
    <source>
        <strain evidence="3">KCTC 52473</strain>
    </source>
</reference>
<name>A0ABV7FQA0_9ALTE</name>
<evidence type="ECO:0000313" key="3">
    <source>
        <dbReference type="Proteomes" id="UP001595478"/>
    </source>
</evidence>